<dbReference type="PANTHER" id="PTHR10426:SF88">
    <property type="entry name" value="ADIPOCYTE PLASMA MEMBRANE-ASSOCIATED PROTEIN HEMOMUCIN-RELATED"/>
    <property type="match status" value="1"/>
</dbReference>
<evidence type="ECO:0000313" key="6">
    <source>
        <dbReference type="Proteomes" id="UP001064632"/>
    </source>
</evidence>
<sequence>MKRLALSLALLSVALAAYLMFWPVPIEPTRWTAKPSPGYTGVHAANTRLSNLTVVPLGADTAPEHIVLHTDGKLYLAVDNGKVLRMKPDGTDQELFATTGGRVLGFDFDAAGNLIAADAIKGLLAITPAGAVTVLANTVEGDPIRFADAVVVAANGKVYLTDATTRFSPADLGLKQASLHDIVEQSGSGRVIEYDPATKAARIVVHGLNFANGIALTRDQAHLLVVEMARYRVWKIGVDADQLDIRQATPQASVLLDNLPGFPDNLLRGRDGRVWLGLASPRLALLDDMSDAPALRKLLLRLPPVMRPPPPPYGHAIAFTDDGTIVEDLQDPTGAFPEVTGITETDERRYVQSLNPMGLAWLERTEP</sequence>
<keyword evidence="3" id="KW-0325">Glycoprotein</keyword>
<reference evidence="5" key="1">
    <citation type="submission" date="2022-09" db="EMBL/GenBank/DDBJ databases">
        <title>Tahibacter sp. nov., isolated from a fresh water.</title>
        <authorList>
            <person name="Baek J.H."/>
            <person name="Lee J.K."/>
            <person name="Kim J.M."/>
            <person name="Jeon C.O."/>
        </authorList>
    </citation>
    <scope>NUCLEOTIDE SEQUENCE</scope>
    <source>
        <strain evidence="5">W38</strain>
    </source>
</reference>
<gene>
    <name evidence="5" type="ORF">N4264_11080</name>
</gene>
<evidence type="ECO:0000256" key="2">
    <source>
        <dbReference type="ARBA" id="ARBA00022553"/>
    </source>
</evidence>
<dbReference type="Proteomes" id="UP001064632">
    <property type="component" value="Chromosome"/>
</dbReference>
<evidence type="ECO:0000256" key="1">
    <source>
        <dbReference type="ARBA" id="ARBA00009191"/>
    </source>
</evidence>
<proteinExistence type="inferred from homology"/>
<evidence type="ECO:0000313" key="5">
    <source>
        <dbReference type="EMBL" id="UXI70143.1"/>
    </source>
</evidence>
<keyword evidence="2" id="KW-0597">Phosphoprotein</keyword>
<comment type="similarity">
    <text evidence="1">Belongs to the strictosidine synthase family.</text>
</comment>
<dbReference type="SUPFAM" id="SSF63829">
    <property type="entry name" value="Calcium-dependent phosphotriesterase"/>
    <property type="match status" value="1"/>
</dbReference>
<dbReference type="Pfam" id="PF20067">
    <property type="entry name" value="SSL_N"/>
    <property type="match status" value="1"/>
</dbReference>
<dbReference type="PANTHER" id="PTHR10426">
    <property type="entry name" value="STRICTOSIDINE SYNTHASE-RELATED"/>
    <property type="match status" value="1"/>
</dbReference>
<organism evidence="5 6">
    <name type="scientific">Tahibacter amnicola</name>
    <dbReference type="NCBI Taxonomy" id="2976241"/>
    <lineage>
        <taxon>Bacteria</taxon>
        <taxon>Pseudomonadati</taxon>
        <taxon>Pseudomonadota</taxon>
        <taxon>Gammaproteobacteria</taxon>
        <taxon>Lysobacterales</taxon>
        <taxon>Rhodanobacteraceae</taxon>
        <taxon>Tahibacter</taxon>
    </lineage>
</organism>
<feature type="domain" description="Strictosidine synthase conserved region" evidence="4">
    <location>
        <begin position="148"/>
        <end position="235"/>
    </location>
</feature>
<dbReference type="Pfam" id="PF03088">
    <property type="entry name" value="Str_synth"/>
    <property type="match status" value="1"/>
</dbReference>
<name>A0ABY6BJE9_9GAMM</name>
<dbReference type="InterPro" id="IPR011042">
    <property type="entry name" value="6-blade_b-propeller_TolB-like"/>
</dbReference>
<dbReference type="Gene3D" id="2.120.10.30">
    <property type="entry name" value="TolB, C-terminal domain"/>
    <property type="match status" value="1"/>
</dbReference>
<evidence type="ECO:0000259" key="4">
    <source>
        <dbReference type="Pfam" id="PF03088"/>
    </source>
</evidence>
<accession>A0ABY6BJE9</accession>
<evidence type="ECO:0000256" key="3">
    <source>
        <dbReference type="ARBA" id="ARBA00023180"/>
    </source>
</evidence>
<protein>
    <submittedName>
        <fullName evidence="5">SMP-30/gluconolactonase/LRE family protein</fullName>
    </submittedName>
</protein>
<keyword evidence="6" id="KW-1185">Reference proteome</keyword>
<dbReference type="EMBL" id="CP104694">
    <property type="protein sequence ID" value="UXI70143.1"/>
    <property type="molecule type" value="Genomic_DNA"/>
</dbReference>
<dbReference type="InterPro" id="IPR018119">
    <property type="entry name" value="Strictosidine_synth_cons-reg"/>
</dbReference>
<dbReference type="RefSeq" id="WP_261697094.1">
    <property type="nucleotide sequence ID" value="NZ_CP104694.1"/>
</dbReference>